<keyword evidence="12" id="KW-0969">Cilium</keyword>
<dbReference type="AlphaFoldDB" id="A0AAU7DYL3"/>
<accession>A0AAU7DYL3</accession>
<evidence type="ECO:0000256" key="8">
    <source>
        <dbReference type="ARBA" id="ARBA00022989"/>
    </source>
</evidence>
<organism evidence="12">
    <name type="scientific">Jonesiaceae bacterium BS-20</name>
    <dbReference type="NCBI Taxonomy" id="3120821"/>
    <lineage>
        <taxon>Bacteria</taxon>
        <taxon>Bacillati</taxon>
        <taxon>Actinomycetota</taxon>
        <taxon>Actinomycetes</taxon>
        <taxon>Micrococcales</taxon>
        <taxon>Jonesiaceae</taxon>
    </lineage>
</organism>
<evidence type="ECO:0000256" key="9">
    <source>
        <dbReference type="ARBA" id="ARBA00023136"/>
    </source>
</evidence>
<evidence type="ECO:0000256" key="6">
    <source>
        <dbReference type="ARBA" id="ARBA00022692"/>
    </source>
</evidence>
<gene>
    <name evidence="12" type="ORF">V5R04_02650</name>
</gene>
<dbReference type="Pfam" id="PF03748">
    <property type="entry name" value="FliL"/>
    <property type="match status" value="1"/>
</dbReference>
<comment type="function">
    <text evidence="1 10">Controls the rotational direction of flagella during chemotaxis.</text>
</comment>
<keyword evidence="5 10" id="KW-0145">Chemotaxis</keyword>
<protein>
    <recommendedName>
        <fullName evidence="10">Flagellar protein FliL</fullName>
    </recommendedName>
</protein>
<evidence type="ECO:0000256" key="1">
    <source>
        <dbReference type="ARBA" id="ARBA00002254"/>
    </source>
</evidence>
<dbReference type="GO" id="GO:0006935">
    <property type="term" value="P:chemotaxis"/>
    <property type="evidence" value="ECO:0007669"/>
    <property type="project" value="UniProtKB-KW"/>
</dbReference>
<feature type="region of interest" description="Disordered" evidence="11">
    <location>
        <begin position="1"/>
        <end position="36"/>
    </location>
</feature>
<dbReference type="GO" id="GO:0071973">
    <property type="term" value="P:bacterial-type flagellum-dependent cell motility"/>
    <property type="evidence" value="ECO:0007669"/>
    <property type="project" value="InterPro"/>
</dbReference>
<proteinExistence type="inferred from homology"/>
<evidence type="ECO:0000256" key="7">
    <source>
        <dbReference type="ARBA" id="ARBA00022779"/>
    </source>
</evidence>
<evidence type="ECO:0000256" key="11">
    <source>
        <dbReference type="SAM" id="MobiDB-lite"/>
    </source>
</evidence>
<dbReference type="GO" id="GO:0009425">
    <property type="term" value="C:bacterial-type flagellum basal body"/>
    <property type="evidence" value="ECO:0007669"/>
    <property type="project" value="InterPro"/>
</dbReference>
<keyword evidence="12" id="KW-0966">Cell projection</keyword>
<evidence type="ECO:0000256" key="2">
    <source>
        <dbReference type="ARBA" id="ARBA00004162"/>
    </source>
</evidence>
<evidence type="ECO:0000313" key="12">
    <source>
        <dbReference type="EMBL" id="XBH22145.1"/>
    </source>
</evidence>
<dbReference type="InterPro" id="IPR005503">
    <property type="entry name" value="FliL"/>
</dbReference>
<evidence type="ECO:0000256" key="10">
    <source>
        <dbReference type="RuleBase" id="RU364125"/>
    </source>
</evidence>
<keyword evidence="8 10" id="KW-1133">Transmembrane helix</keyword>
<evidence type="ECO:0000256" key="5">
    <source>
        <dbReference type="ARBA" id="ARBA00022500"/>
    </source>
</evidence>
<reference evidence="12" key="1">
    <citation type="submission" date="2024-02" db="EMBL/GenBank/DDBJ databases">
        <title>Tomenella chthoni gen. nov. sp. nov., a member of the family Jonesiaceae isolated from bat guano.</title>
        <authorList>
            <person name="Miller S.L."/>
            <person name="King J."/>
            <person name="Sankaranarayanan K."/>
            <person name="Lawson P.A."/>
        </authorList>
    </citation>
    <scope>NUCLEOTIDE SEQUENCE</scope>
    <source>
        <strain evidence="12">BS-20</strain>
    </source>
</reference>
<feature type="transmembrane region" description="Helical" evidence="10">
    <location>
        <begin position="46"/>
        <end position="66"/>
    </location>
</feature>
<name>A0AAU7DYL3_9MICO</name>
<comment type="subcellular location">
    <subcellularLocation>
        <location evidence="2">Cell membrane</location>
        <topology evidence="2">Single-pass membrane protein</topology>
    </subcellularLocation>
</comment>
<evidence type="ECO:0000256" key="3">
    <source>
        <dbReference type="ARBA" id="ARBA00008281"/>
    </source>
</evidence>
<keyword evidence="12" id="KW-0282">Flagellum</keyword>
<keyword evidence="7 10" id="KW-0283">Flagellar rotation</keyword>
<comment type="similarity">
    <text evidence="3 10">Belongs to the FliL family.</text>
</comment>
<keyword evidence="9 10" id="KW-0472">Membrane</keyword>
<dbReference type="GO" id="GO:0005886">
    <property type="term" value="C:plasma membrane"/>
    <property type="evidence" value="ECO:0007669"/>
    <property type="project" value="UniProtKB-SubCell"/>
</dbReference>
<keyword evidence="6 10" id="KW-0812">Transmembrane</keyword>
<dbReference type="EMBL" id="CP146203">
    <property type="protein sequence ID" value="XBH22145.1"/>
    <property type="molecule type" value="Genomic_DNA"/>
</dbReference>
<keyword evidence="4 10" id="KW-1003">Cell membrane</keyword>
<sequence length="172" mass="18568">MPIEQRVVSGSGPLGQTSKITPRPRVTEPVEPPAQESGSRKVSLKAVIVSTVLIVALVLGAVYWFVVRPALDDGAPPPIIAGAVHTVDSINLNLSDGHYLRLGFAVQLTDQAQEVDSAQILDAAITVFSGQKYDNALDPVVREGLRQQLAAQLDRVYEGEVMEVYFTDYVAQ</sequence>
<evidence type="ECO:0000256" key="4">
    <source>
        <dbReference type="ARBA" id="ARBA00022475"/>
    </source>
</evidence>